<comment type="pathway">
    <text evidence="1 8">Metabolic intermediate biosynthesis; chorismate biosynthesis; chorismate from D-erythrose 4-phosphate and phosphoenolpyruvate: step 6/7.</text>
</comment>
<evidence type="ECO:0000256" key="3">
    <source>
        <dbReference type="ARBA" id="ARBA00022490"/>
    </source>
</evidence>
<keyword evidence="4 8" id="KW-0028">Amino-acid biosynthesis</keyword>
<dbReference type="PIRSF" id="PIRSF000505">
    <property type="entry name" value="EPSPS"/>
    <property type="match status" value="1"/>
</dbReference>
<dbReference type="PROSITE" id="PS00885">
    <property type="entry name" value="EPSP_SYNTHASE_2"/>
    <property type="match status" value="1"/>
</dbReference>
<dbReference type="GO" id="GO:0003866">
    <property type="term" value="F:3-phosphoshikimate 1-carboxyvinyltransferase activity"/>
    <property type="evidence" value="ECO:0007669"/>
    <property type="project" value="UniProtKB-UniRule"/>
</dbReference>
<comment type="subunit">
    <text evidence="8">Monomer.</text>
</comment>
<evidence type="ECO:0000256" key="2">
    <source>
        <dbReference type="ARBA" id="ARBA00009948"/>
    </source>
</evidence>
<keyword evidence="11" id="KW-1185">Reference proteome</keyword>
<feature type="binding site" evidence="8">
    <location>
        <position position="327"/>
    </location>
    <ligand>
        <name>3-phosphoshikimate</name>
        <dbReference type="ChEBI" id="CHEBI:145989"/>
    </ligand>
</feature>
<gene>
    <name evidence="8" type="primary">aroA</name>
    <name evidence="10" type="ORF">SAMN05421512_110201</name>
</gene>
<feature type="binding site" evidence="8">
    <location>
        <position position="358"/>
    </location>
    <ligand>
        <name>phosphoenolpyruvate</name>
        <dbReference type="ChEBI" id="CHEBI:58702"/>
    </ligand>
</feature>
<dbReference type="PANTHER" id="PTHR21090:SF5">
    <property type="entry name" value="PENTAFUNCTIONAL AROM POLYPEPTIDE"/>
    <property type="match status" value="1"/>
</dbReference>
<keyword evidence="5 8" id="KW-0808">Transferase</keyword>
<dbReference type="AlphaFoldDB" id="A0A285TDL8"/>
<dbReference type="InterPro" id="IPR036968">
    <property type="entry name" value="Enolpyruvate_Tfrase_sf"/>
</dbReference>
<feature type="binding site" evidence="8">
    <location>
        <position position="28"/>
    </location>
    <ligand>
        <name>3-phosphoshikimate</name>
        <dbReference type="ChEBI" id="CHEBI:145989"/>
    </ligand>
</feature>
<comment type="similarity">
    <text evidence="2 8">Belongs to the EPSP synthase family.</text>
</comment>
<dbReference type="FunFam" id="3.65.10.10:FF:000006">
    <property type="entry name" value="3-phosphoshikimate 1-carboxyvinyltransferase"/>
    <property type="match status" value="1"/>
</dbReference>
<evidence type="ECO:0000256" key="7">
    <source>
        <dbReference type="ARBA" id="ARBA00044633"/>
    </source>
</evidence>
<dbReference type="InterPro" id="IPR013792">
    <property type="entry name" value="RNA3'P_cycl/enolpyr_Trfase_a/b"/>
</dbReference>
<evidence type="ECO:0000256" key="1">
    <source>
        <dbReference type="ARBA" id="ARBA00004811"/>
    </source>
</evidence>
<keyword evidence="3 8" id="KW-0963">Cytoplasm</keyword>
<feature type="binding site" evidence="8">
    <location>
        <position position="176"/>
    </location>
    <ligand>
        <name>phosphoenolpyruvate</name>
        <dbReference type="ChEBI" id="CHEBI:58702"/>
    </ligand>
</feature>
<feature type="binding site" evidence="8">
    <location>
        <position position="28"/>
    </location>
    <ligand>
        <name>phosphoenolpyruvate</name>
        <dbReference type="ChEBI" id="CHEBI:58702"/>
    </ligand>
</feature>
<proteinExistence type="inferred from homology"/>
<feature type="binding site" evidence="8">
    <location>
        <position position="29"/>
    </location>
    <ligand>
        <name>3-phosphoshikimate</name>
        <dbReference type="ChEBI" id="CHEBI:145989"/>
    </ligand>
</feature>
<feature type="binding site" evidence="8">
    <location>
        <position position="101"/>
    </location>
    <ligand>
        <name>phosphoenolpyruvate</name>
        <dbReference type="ChEBI" id="CHEBI:58702"/>
    </ligand>
</feature>
<reference evidence="10 11" key="1">
    <citation type="submission" date="2017-08" db="EMBL/GenBank/DDBJ databases">
        <authorList>
            <person name="de Groot N.N."/>
        </authorList>
    </citation>
    <scope>NUCLEOTIDE SEQUENCE [LARGE SCALE GENOMIC DNA]</scope>
    <source>
        <strain evidence="10 11">USBA 352</strain>
    </source>
</reference>
<dbReference type="Pfam" id="PF00275">
    <property type="entry name" value="EPSP_synthase"/>
    <property type="match status" value="1"/>
</dbReference>
<dbReference type="Proteomes" id="UP000219331">
    <property type="component" value="Unassembled WGS sequence"/>
</dbReference>
<dbReference type="NCBIfam" id="TIGR01356">
    <property type="entry name" value="aroA"/>
    <property type="match status" value="1"/>
</dbReference>
<feature type="binding site" evidence="8">
    <location>
        <position position="129"/>
    </location>
    <ligand>
        <name>phosphoenolpyruvate</name>
        <dbReference type="ChEBI" id="CHEBI:58702"/>
    </ligand>
</feature>
<dbReference type="EC" id="2.5.1.19" evidence="8"/>
<dbReference type="STRING" id="538381.GCA_001696535_03854"/>
<sequence>MSHSTAARPLTARSGAALKGRVTVPGDKSISHRALMLGALAIGRTTVSGLLESEDVLNTAAAMRAFGARIQRDANGLWTVDGAGLGSLVEPETVIDYGNAGTGVRLAMGIAGTHPIAATFTGDASLVKRPMGRVLEPLRMMGTRVISRSGDRLPLSIHGPGTPAPISYRVPVPSAQVKSAVLLAGLNAPGQTTVIEPIPTRDHTERMLAGFGATIQVDHDDNGGRVITVTGQGELQPQDVTVPADPSSAAFPIVAGLIVPGSEVTVADVLLNEHRTGLLTTLQEMGADLEITNIRETGGERLGDVRVRHSQLRGVEVPADRAPSMIDEYPVLAVAAAFAHGTTTMLGVEELKVKESDRLAAVAAGLRANGIECEEGESTLRVHGRKGPIGGGTVTTHLDHRIAMTFLVLGLAADRPVTVDDGGVIATSFPTFEALFAELGGDISETGEQAA</sequence>
<evidence type="ECO:0000256" key="4">
    <source>
        <dbReference type="ARBA" id="ARBA00022605"/>
    </source>
</evidence>
<dbReference type="EMBL" id="OBML01000010">
    <property type="protein sequence ID" value="SOC20334.1"/>
    <property type="molecule type" value="Genomic_DNA"/>
</dbReference>
<dbReference type="InterPro" id="IPR006264">
    <property type="entry name" value="EPSP_synthase"/>
</dbReference>
<feature type="binding site" evidence="8">
    <location>
        <position position="174"/>
    </location>
    <ligand>
        <name>3-phosphoshikimate</name>
        <dbReference type="ChEBI" id="CHEBI:145989"/>
    </ligand>
</feature>
<feature type="binding site" evidence="8">
    <location>
        <position position="401"/>
    </location>
    <ligand>
        <name>phosphoenolpyruvate</name>
        <dbReference type="ChEBI" id="CHEBI:58702"/>
    </ligand>
</feature>
<keyword evidence="6 8" id="KW-0057">Aromatic amino acid biosynthesis</keyword>
<organism evidence="10 11">
    <name type="scientific">Stappia indica</name>
    <dbReference type="NCBI Taxonomy" id="538381"/>
    <lineage>
        <taxon>Bacteria</taxon>
        <taxon>Pseudomonadati</taxon>
        <taxon>Pseudomonadota</taxon>
        <taxon>Alphaproteobacteria</taxon>
        <taxon>Hyphomicrobiales</taxon>
        <taxon>Stappiaceae</taxon>
        <taxon>Stappia</taxon>
    </lineage>
</organism>
<name>A0A285TDL8_9HYPH</name>
<feature type="domain" description="Enolpyruvate transferase" evidence="9">
    <location>
        <begin position="14"/>
        <end position="433"/>
    </location>
</feature>
<evidence type="ECO:0000313" key="11">
    <source>
        <dbReference type="Proteomes" id="UP000219331"/>
    </source>
</evidence>
<evidence type="ECO:0000313" key="10">
    <source>
        <dbReference type="EMBL" id="SOC20334.1"/>
    </source>
</evidence>
<dbReference type="Gene3D" id="3.65.10.10">
    <property type="entry name" value="Enolpyruvate transferase domain"/>
    <property type="match status" value="2"/>
</dbReference>
<feature type="active site" description="Proton acceptor" evidence="8">
    <location>
        <position position="327"/>
    </location>
</feature>
<protein>
    <recommendedName>
        <fullName evidence="8">3-phosphoshikimate 1-carboxyvinyltransferase</fullName>
        <ecNumber evidence="8">2.5.1.19</ecNumber>
    </recommendedName>
    <alternativeName>
        <fullName evidence="8">5-enolpyruvylshikimate-3-phosphate synthase</fullName>
        <shortName evidence="8">EPSP synthase</shortName>
        <shortName evidence="8">EPSPS</shortName>
    </alternativeName>
</protein>
<comment type="caution">
    <text evidence="8">Lacks conserved residue(s) required for the propagation of feature annotation.</text>
</comment>
<evidence type="ECO:0000256" key="8">
    <source>
        <dbReference type="HAMAP-Rule" id="MF_00210"/>
    </source>
</evidence>
<dbReference type="UniPathway" id="UPA00053">
    <property type="reaction ID" value="UER00089"/>
</dbReference>
<dbReference type="RefSeq" id="WP_097175920.1">
    <property type="nucleotide sequence ID" value="NZ_OBML01000010.1"/>
</dbReference>
<dbReference type="GO" id="GO:0008652">
    <property type="term" value="P:amino acid biosynthetic process"/>
    <property type="evidence" value="ECO:0007669"/>
    <property type="project" value="UniProtKB-KW"/>
</dbReference>
<comment type="subcellular location">
    <subcellularLocation>
        <location evidence="8">Cytoplasm</location>
    </subcellularLocation>
</comment>
<dbReference type="GO" id="GO:0009423">
    <property type="term" value="P:chorismate biosynthetic process"/>
    <property type="evidence" value="ECO:0007669"/>
    <property type="project" value="UniProtKB-UniRule"/>
</dbReference>
<dbReference type="HAMAP" id="MF_00210">
    <property type="entry name" value="EPSP_synth"/>
    <property type="match status" value="1"/>
</dbReference>
<dbReference type="GO" id="GO:0009073">
    <property type="term" value="P:aromatic amino acid family biosynthetic process"/>
    <property type="evidence" value="ECO:0007669"/>
    <property type="project" value="UniProtKB-KW"/>
</dbReference>
<feature type="binding site" evidence="8">
    <location>
        <position position="176"/>
    </location>
    <ligand>
        <name>3-phosphoshikimate</name>
        <dbReference type="ChEBI" id="CHEBI:145989"/>
    </ligand>
</feature>
<evidence type="ECO:0000256" key="5">
    <source>
        <dbReference type="ARBA" id="ARBA00022679"/>
    </source>
</evidence>
<evidence type="ECO:0000259" key="9">
    <source>
        <dbReference type="Pfam" id="PF00275"/>
    </source>
</evidence>
<comment type="function">
    <text evidence="8">Catalyzes the transfer of the enolpyruvyl moiety of phosphoenolpyruvate (PEP) to the 5-hydroxyl of shikimate-3-phosphate (S3P) to produce enolpyruvyl shikimate-3-phosphate and inorganic phosphate.</text>
</comment>
<dbReference type="PROSITE" id="PS00104">
    <property type="entry name" value="EPSP_SYNTHASE_1"/>
    <property type="match status" value="1"/>
</dbReference>
<dbReference type="InterPro" id="IPR001986">
    <property type="entry name" value="Enolpyruvate_Tfrase_dom"/>
</dbReference>
<dbReference type="PANTHER" id="PTHR21090">
    <property type="entry name" value="AROM/DEHYDROQUINATE SYNTHASE"/>
    <property type="match status" value="1"/>
</dbReference>
<comment type="catalytic activity">
    <reaction evidence="7">
        <text>3-phosphoshikimate + phosphoenolpyruvate = 5-O-(1-carboxyvinyl)-3-phosphoshikimate + phosphate</text>
        <dbReference type="Rhea" id="RHEA:21256"/>
        <dbReference type="ChEBI" id="CHEBI:43474"/>
        <dbReference type="ChEBI" id="CHEBI:57701"/>
        <dbReference type="ChEBI" id="CHEBI:58702"/>
        <dbReference type="ChEBI" id="CHEBI:145989"/>
        <dbReference type="EC" id="2.5.1.19"/>
    </reaction>
    <physiologicalReaction direction="left-to-right" evidence="7">
        <dbReference type="Rhea" id="RHEA:21257"/>
    </physiologicalReaction>
</comment>
<accession>A0A285TDL8</accession>
<dbReference type="SUPFAM" id="SSF55205">
    <property type="entry name" value="EPT/RTPC-like"/>
    <property type="match status" value="1"/>
</dbReference>
<dbReference type="CDD" id="cd01556">
    <property type="entry name" value="EPSP_synthase"/>
    <property type="match status" value="1"/>
</dbReference>
<feature type="binding site" evidence="8">
    <location>
        <position position="354"/>
    </location>
    <ligand>
        <name>3-phosphoshikimate</name>
        <dbReference type="ChEBI" id="CHEBI:145989"/>
    </ligand>
</feature>
<dbReference type="GO" id="GO:0005737">
    <property type="term" value="C:cytoplasm"/>
    <property type="evidence" value="ECO:0007669"/>
    <property type="project" value="UniProtKB-SubCell"/>
</dbReference>
<dbReference type="OrthoDB" id="9809920at2"/>
<dbReference type="InterPro" id="IPR023193">
    <property type="entry name" value="EPSP_synthase_CS"/>
</dbReference>
<feature type="binding site" evidence="8">
    <location>
        <position position="33"/>
    </location>
    <ligand>
        <name>3-phosphoshikimate</name>
        <dbReference type="ChEBI" id="CHEBI:145989"/>
    </ligand>
</feature>
<evidence type="ECO:0000256" key="6">
    <source>
        <dbReference type="ARBA" id="ARBA00023141"/>
    </source>
</evidence>